<dbReference type="PANTHER" id="PTHR30478">
    <property type="entry name" value="DNA POLYMERASE III SUBUNIT BETA"/>
    <property type="match status" value="1"/>
</dbReference>
<feature type="compositionally biased region" description="Low complexity" evidence="9">
    <location>
        <begin position="135"/>
        <end position="148"/>
    </location>
</feature>
<dbReference type="GO" id="GO:0009360">
    <property type="term" value="C:DNA polymerase III complex"/>
    <property type="evidence" value="ECO:0007669"/>
    <property type="project" value="InterPro"/>
</dbReference>
<keyword evidence="13" id="KW-1185">Reference proteome</keyword>
<comment type="subcellular location">
    <subcellularLocation>
        <location evidence="1">Cytoplasm</location>
    </subcellularLocation>
</comment>
<dbReference type="GO" id="GO:0006271">
    <property type="term" value="P:DNA strand elongation involved in DNA replication"/>
    <property type="evidence" value="ECO:0007669"/>
    <property type="project" value="TreeGrafter"/>
</dbReference>
<reference evidence="12 13" key="1">
    <citation type="journal article" date="2018" name="Cell">
        <title>The Chara Genome: Secondary Complexity and Implications for Plant Terrestrialization.</title>
        <authorList>
            <person name="Nishiyama T."/>
            <person name="Sakayama H."/>
            <person name="Vries J.D."/>
            <person name="Buschmann H."/>
            <person name="Saint-Marcoux D."/>
            <person name="Ullrich K.K."/>
            <person name="Haas F.B."/>
            <person name="Vanderstraeten L."/>
            <person name="Becker D."/>
            <person name="Lang D."/>
            <person name="Vosolsobe S."/>
            <person name="Rombauts S."/>
            <person name="Wilhelmsson P.K.I."/>
            <person name="Janitza P."/>
            <person name="Kern R."/>
            <person name="Heyl A."/>
            <person name="Rumpler F."/>
            <person name="Villalobos L.I.A.C."/>
            <person name="Clay J.M."/>
            <person name="Skokan R."/>
            <person name="Toyoda A."/>
            <person name="Suzuki Y."/>
            <person name="Kagoshima H."/>
            <person name="Schijlen E."/>
            <person name="Tajeshwar N."/>
            <person name="Catarino B."/>
            <person name="Hetherington A.J."/>
            <person name="Saltykova A."/>
            <person name="Bonnot C."/>
            <person name="Breuninger H."/>
            <person name="Symeonidi A."/>
            <person name="Radhakrishnan G.V."/>
            <person name="Van Nieuwerburgh F."/>
            <person name="Deforce D."/>
            <person name="Chang C."/>
            <person name="Karol K.G."/>
            <person name="Hedrich R."/>
            <person name="Ulvskov P."/>
            <person name="Glockner G."/>
            <person name="Delwiche C.F."/>
            <person name="Petrasek J."/>
            <person name="Van de Peer Y."/>
            <person name="Friml J."/>
            <person name="Beilby M."/>
            <person name="Dolan L."/>
            <person name="Kohara Y."/>
            <person name="Sugano S."/>
            <person name="Fujiyama A."/>
            <person name="Delaux P.-M."/>
            <person name="Quint M."/>
            <person name="TheiBen G."/>
            <person name="Hagemann M."/>
            <person name="Harholt J."/>
            <person name="Dunand C."/>
            <person name="Zachgo S."/>
            <person name="Langdale J."/>
            <person name="Maumus F."/>
            <person name="Straeten D.V.D."/>
            <person name="Gould S.B."/>
            <person name="Rensing S.A."/>
        </authorList>
    </citation>
    <scope>NUCLEOTIDE SEQUENCE [LARGE SCALE GENOMIC DNA]</scope>
    <source>
        <strain evidence="12 13">S276</strain>
    </source>
</reference>
<evidence type="ECO:0008006" key="14">
    <source>
        <dbReference type="Google" id="ProtNLM"/>
    </source>
</evidence>
<evidence type="ECO:0000256" key="4">
    <source>
        <dbReference type="ARBA" id="ARBA00022679"/>
    </source>
</evidence>
<evidence type="ECO:0000256" key="6">
    <source>
        <dbReference type="ARBA" id="ARBA00022705"/>
    </source>
</evidence>
<feature type="compositionally biased region" description="Basic residues" evidence="9">
    <location>
        <begin position="121"/>
        <end position="131"/>
    </location>
</feature>
<dbReference type="GO" id="GO:0003887">
    <property type="term" value="F:DNA-directed DNA polymerase activity"/>
    <property type="evidence" value="ECO:0007669"/>
    <property type="project" value="UniProtKB-KW"/>
</dbReference>
<protein>
    <recommendedName>
        <fullName evidence="14">DNA polymerase III beta sliding clamp N-terminal domain-containing protein</fullName>
    </recommendedName>
</protein>
<dbReference type="SMART" id="SM00480">
    <property type="entry name" value="POL3Bc"/>
    <property type="match status" value="1"/>
</dbReference>
<comment type="caution">
    <text evidence="12">The sequence shown here is derived from an EMBL/GenBank/DDBJ whole genome shotgun (WGS) entry which is preliminary data.</text>
</comment>
<dbReference type="Proteomes" id="UP000265515">
    <property type="component" value="Unassembled WGS sequence"/>
</dbReference>
<evidence type="ECO:0000256" key="1">
    <source>
        <dbReference type="ARBA" id="ARBA00004496"/>
    </source>
</evidence>
<dbReference type="InterPro" id="IPR046938">
    <property type="entry name" value="DNA_clamp_sf"/>
</dbReference>
<evidence type="ECO:0000313" key="12">
    <source>
        <dbReference type="EMBL" id="GBG69081.1"/>
    </source>
</evidence>
<evidence type="ECO:0000256" key="7">
    <source>
        <dbReference type="ARBA" id="ARBA00022932"/>
    </source>
</evidence>
<proteinExistence type="inferred from homology"/>
<sequence length="555" mass="59934">MAFTSSVARPQIGLGSVDGAAQESSRGTPFIMMGRTTRYCCAPWERTSTAVPSHCVPMNEKVLLCSHSPRAALDLRCCVNPLARRTLALGKNSALQVETKSSGFTGRNEILRIPTVHWRAVRRKGHDKQSRKGASCQSSSTVSPSVNRSDAEQEDSGKAGLLFACNVSSLKEGVSRVMTAVAKRRAVAPILSHILIEAVQESEGGGYVSMTATDGAVAVKCSVPGAVVRQAGLSAVPAKSFFTLIRELSPTAEVEISAAQYGGIVLNAGNGKFMLQGEKASDFPVVVELSGAAKVEGLSSGEFTLPIRAVDEICRGLGRDGRTPKAEEQMGMAVLELLRDKVVATVERGLLISLLRQMALFCEAGPGSGMGAGAVHFHLRPGVLVLRAGNSDIGEGKASMDVNYEGVPVDMAFNPALYIDALLHCNGDVVAMGFSKAGGGLSTLRDESATFLIMAMMSDVFIELYPLDGAVQLRLILQNLSLYITVGWILELDMELTWNWTQKWSWNWTWNGPRLNLEWVRNGIWSELGMGMEVDLEVDLEVHLELEWDLEWTCK</sequence>
<dbReference type="CDD" id="cd00140">
    <property type="entry name" value="beta_clamp"/>
    <property type="match status" value="1"/>
</dbReference>
<evidence type="ECO:0000256" key="2">
    <source>
        <dbReference type="ARBA" id="ARBA00010752"/>
    </source>
</evidence>
<evidence type="ECO:0000313" key="13">
    <source>
        <dbReference type="Proteomes" id="UP000265515"/>
    </source>
</evidence>
<dbReference type="SUPFAM" id="SSF55979">
    <property type="entry name" value="DNA clamp"/>
    <property type="match status" value="2"/>
</dbReference>
<comment type="similarity">
    <text evidence="2">Belongs to the beta sliding clamp family.</text>
</comment>
<dbReference type="InterPro" id="IPR001001">
    <property type="entry name" value="DNA_polIII_beta"/>
</dbReference>
<name>A0A388KGB5_CHABU</name>
<feature type="region of interest" description="Disordered" evidence="9">
    <location>
        <begin position="121"/>
        <end position="153"/>
    </location>
</feature>
<evidence type="ECO:0000256" key="8">
    <source>
        <dbReference type="ARBA" id="ARBA00023125"/>
    </source>
</evidence>
<dbReference type="Pfam" id="PF02768">
    <property type="entry name" value="DNA_pol3_beta_3"/>
    <property type="match status" value="1"/>
</dbReference>
<dbReference type="AlphaFoldDB" id="A0A388KGB5"/>
<dbReference type="Gramene" id="GBG69081">
    <property type="protein sequence ID" value="GBG69081"/>
    <property type="gene ID" value="CBR_g3779"/>
</dbReference>
<keyword evidence="6" id="KW-0235">DNA replication</keyword>
<dbReference type="PANTHER" id="PTHR30478:SF0">
    <property type="entry name" value="BETA SLIDING CLAMP"/>
    <property type="match status" value="1"/>
</dbReference>
<dbReference type="EMBL" id="BFEA01000109">
    <property type="protein sequence ID" value="GBG69081.1"/>
    <property type="molecule type" value="Genomic_DNA"/>
</dbReference>
<evidence type="ECO:0000259" key="11">
    <source>
        <dbReference type="Pfam" id="PF02768"/>
    </source>
</evidence>
<dbReference type="InterPro" id="IPR022634">
    <property type="entry name" value="DNA_polIII_beta_N"/>
</dbReference>
<evidence type="ECO:0000259" key="10">
    <source>
        <dbReference type="Pfam" id="PF00712"/>
    </source>
</evidence>
<keyword evidence="7" id="KW-0239">DNA-directed DNA polymerase</keyword>
<keyword evidence="4" id="KW-0808">Transferase</keyword>
<organism evidence="12 13">
    <name type="scientific">Chara braunii</name>
    <name type="common">Braun's stonewort</name>
    <dbReference type="NCBI Taxonomy" id="69332"/>
    <lineage>
        <taxon>Eukaryota</taxon>
        <taxon>Viridiplantae</taxon>
        <taxon>Streptophyta</taxon>
        <taxon>Charophyceae</taxon>
        <taxon>Charales</taxon>
        <taxon>Characeae</taxon>
        <taxon>Chara</taxon>
    </lineage>
</organism>
<feature type="domain" description="DNA polymerase III beta sliding clamp C-terminal" evidence="11">
    <location>
        <begin position="374"/>
        <end position="456"/>
    </location>
</feature>
<dbReference type="GO" id="GO:0008408">
    <property type="term" value="F:3'-5' exonuclease activity"/>
    <property type="evidence" value="ECO:0007669"/>
    <property type="project" value="InterPro"/>
</dbReference>
<evidence type="ECO:0000256" key="9">
    <source>
        <dbReference type="SAM" id="MobiDB-lite"/>
    </source>
</evidence>
<dbReference type="GO" id="GO:0005737">
    <property type="term" value="C:cytoplasm"/>
    <property type="evidence" value="ECO:0007669"/>
    <property type="project" value="UniProtKB-SubCell"/>
</dbReference>
<evidence type="ECO:0000256" key="5">
    <source>
        <dbReference type="ARBA" id="ARBA00022695"/>
    </source>
</evidence>
<accession>A0A388KGB5</accession>
<evidence type="ECO:0000256" key="3">
    <source>
        <dbReference type="ARBA" id="ARBA00022490"/>
    </source>
</evidence>
<dbReference type="Pfam" id="PF00712">
    <property type="entry name" value="DNA_pol3_beta"/>
    <property type="match status" value="1"/>
</dbReference>
<keyword evidence="8" id="KW-0238">DNA-binding</keyword>
<feature type="domain" description="DNA polymerase III beta sliding clamp N-terminal" evidence="10">
    <location>
        <begin position="163"/>
        <end position="286"/>
    </location>
</feature>
<gene>
    <name evidence="12" type="ORF">CBR_g3779</name>
</gene>
<dbReference type="GO" id="GO:0003677">
    <property type="term" value="F:DNA binding"/>
    <property type="evidence" value="ECO:0007669"/>
    <property type="project" value="UniProtKB-KW"/>
</dbReference>
<dbReference type="InterPro" id="IPR022635">
    <property type="entry name" value="DNA_polIII_beta_C"/>
</dbReference>
<keyword evidence="3" id="KW-0963">Cytoplasm</keyword>
<dbReference type="Gene3D" id="3.10.150.10">
    <property type="entry name" value="DNA Polymerase III, subunit A, domain 2"/>
    <property type="match status" value="2"/>
</dbReference>
<keyword evidence="5" id="KW-0548">Nucleotidyltransferase</keyword>